<dbReference type="KEGG" id="nli:G3M70_16945"/>
<dbReference type="AlphaFoldDB" id="A0A7T0G1H2"/>
<organism evidence="1 2">
    <name type="scientific">Candidatus Nitronauta litoralis</name>
    <dbReference type="NCBI Taxonomy" id="2705533"/>
    <lineage>
        <taxon>Bacteria</taxon>
        <taxon>Pseudomonadati</taxon>
        <taxon>Nitrospinota/Tectimicrobiota group</taxon>
        <taxon>Nitrospinota</taxon>
        <taxon>Nitrospinia</taxon>
        <taxon>Nitrospinales</taxon>
        <taxon>Nitrospinaceae</taxon>
        <taxon>Candidatus Nitronauta</taxon>
    </lineage>
</organism>
<proteinExistence type="predicted"/>
<name>A0A7T0G1H2_9BACT</name>
<reference evidence="1 2" key="1">
    <citation type="submission" date="2020-02" db="EMBL/GenBank/DDBJ databases">
        <title>Genomic and physiological characterization of two novel Nitrospinaceae genera.</title>
        <authorList>
            <person name="Mueller A.J."/>
            <person name="Jung M.-Y."/>
            <person name="Strachan C.R."/>
            <person name="Herbold C.W."/>
            <person name="Kirkegaard R.H."/>
            <person name="Daims H."/>
        </authorList>
    </citation>
    <scope>NUCLEOTIDE SEQUENCE [LARGE SCALE GENOMIC DNA]</scope>
    <source>
        <strain evidence="1">EB</strain>
    </source>
</reference>
<gene>
    <name evidence="1" type="ORF">G3M70_16945</name>
</gene>
<dbReference type="EMBL" id="CP048685">
    <property type="protein sequence ID" value="QPJ63469.1"/>
    <property type="molecule type" value="Genomic_DNA"/>
</dbReference>
<dbReference type="InterPro" id="IPR019271">
    <property type="entry name" value="DUF2284_metal-binding"/>
</dbReference>
<accession>A0A7T0G1H2</accession>
<protein>
    <submittedName>
        <fullName evidence="1">DUF2284 domain-containing protein</fullName>
    </submittedName>
</protein>
<sequence>MVTELFKPRRSSTILTTDIDFVGEAKNRGAVDAKVIRAHTICLGNWTRLKCQFGCQHFGRRHTCPTFTPTTQEMSDILMDYEKVLVVEAEESLKVHELVLGLETHYKSLGFGKAFALEALPCNLCEVCTVDTHCEYPKQARPTLQGCGIDISRTLTNIGWKEASNQEPCSLEQTVGIVLLD</sequence>
<dbReference type="Proteomes" id="UP000594688">
    <property type="component" value="Chromosome"/>
</dbReference>
<evidence type="ECO:0000313" key="1">
    <source>
        <dbReference type="EMBL" id="QPJ63469.1"/>
    </source>
</evidence>
<evidence type="ECO:0000313" key="2">
    <source>
        <dbReference type="Proteomes" id="UP000594688"/>
    </source>
</evidence>
<dbReference type="Pfam" id="PF10050">
    <property type="entry name" value="DUF2284"/>
    <property type="match status" value="1"/>
</dbReference>